<reference evidence="3" key="1">
    <citation type="submission" date="2017-02" db="EMBL/GenBank/DDBJ databases">
        <title>Delving into the versatile metabolic prowess of the omnipresent phylum Bacteroidetes.</title>
        <authorList>
            <person name="Nobu M.K."/>
            <person name="Mei R."/>
            <person name="Narihiro T."/>
            <person name="Kuroda K."/>
            <person name="Liu W.-T."/>
        </authorList>
    </citation>
    <scope>NUCLEOTIDE SEQUENCE</scope>
    <source>
        <strain evidence="3">ADurb.Bin131</strain>
    </source>
</reference>
<organism evidence="3">
    <name type="scientific">candidate division TA06 bacterium ADurb.Bin131</name>
    <dbReference type="NCBI Taxonomy" id="1852827"/>
    <lineage>
        <taxon>Bacteria</taxon>
        <taxon>Bacteria division TA06</taxon>
    </lineage>
</organism>
<dbReference type="SUPFAM" id="SSF63446">
    <property type="entry name" value="Type I dockerin domain"/>
    <property type="match status" value="1"/>
</dbReference>
<protein>
    <recommendedName>
        <fullName evidence="2">Dockerin domain-containing protein</fullName>
    </recommendedName>
</protein>
<evidence type="ECO:0000259" key="2">
    <source>
        <dbReference type="PROSITE" id="PS51766"/>
    </source>
</evidence>
<dbReference type="CDD" id="cd14256">
    <property type="entry name" value="Dockerin_I"/>
    <property type="match status" value="1"/>
</dbReference>
<dbReference type="GO" id="GO:0000272">
    <property type="term" value="P:polysaccharide catabolic process"/>
    <property type="evidence" value="ECO:0007669"/>
    <property type="project" value="InterPro"/>
</dbReference>
<evidence type="ECO:0000256" key="1">
    <source>
        <dbReference type="SAM" id="SignalP"/>
    </source>
</evidence>
<dbReference type="InterPro" id="IPR036439">
    <property type="entry name" value="Dockerin_dom_sf"/>
</dbReference>
<dbReference type="Proteomes" id="UP000485562">
    <property type="component" value="Unassembled WGS sequence"/>
</dbReference>
<dbReference type="InterPro" id="IPR016134">
    <property type="entry name" value="Dockerin_dom"/>
</dbReference>
<keyword evidence="1" id="KW-0732">Signal</keyword>
<sequence length="199" mass="21356">MKNIAPFIFLLISSVCFASTTGTRTLPPTYVPNGYISVTINVNVDPGVSGVIVREHIPDDFTMIETSVQATYQVMAGTEVDNNGNIIYKWVAFSGGGVPSFSITYRAYVPPMASGDYEFSGSVMTLDNPEGTQITGDTILRGGKGDINNDGTVDISDVILCLRIAIGLNQLNQKADMNNDNIVDISDVILILRVSIGIL</sequence>
<proteinExistence type="predicted"/>
<dbReference type="PROSITE" id="PS00018">
    <property type="entry name" value="EF_HAND_1"/>
    <property type="match status" value="2"/>
</dbReference>
<gene>
    <name evidence="3" type="ORF">BWX89_01545</name>
</gene>
<comment type="caution">
    <text evidence="3">The sequence shown here is derived from an EMBL/GenBank/DDBJ whole genome shotgun (WGS) entry which is preliminary data.</text>
</comment>
<accession>A0A1V6C549</accession>
<dbReference type="Gene3D" id="1.10.1330.10">
    <property type="entry name" value="Dockerin domain"/>
    <property type="match status" value="1"/>
</dbReference>
<feature type="domain" description="Dockerin" evidence="2">
    <location>
        <begin position="140"/>
        <end position="199"/>
    </location>
</feature>
<dbReference type="EMBL" id="MWDQ01000146">
    <property type="protein sequence ID" value="OQB71985.1"/>
    <property type="molecule type" value="Genomic_DNA"/>
</dbReference>
<feature type="signal peptide" evidence="1">
    <location>
        <begin position="1"/>
        <end position="18"/>
    </location>
</feature>
<dbReference type="PROSITE" id="PS51766">
    <property type="entry name" value="DOCKERIN"/>
    <property type="match status" value="1"/>
</dbReference>
<evidence type="ECO:0000313" key="3">
    <source>
        <dbReference type="EMBL" id="OQB71985.1"/>
    </source>
</evidence>
<dbReference type="AlphaFoldDB" id="A0A1V6C549"/>
<name>A0A1V6C549_UNCT6</name>
<feature type="chain" id="PRO_5012438240" description="Dockerin domain-containing protein" evidence="1">
    <location>
        <begin position="19"/>
        <end position="199"/>
    </location>
</feature>
<dbReference type="InterPro" id="IPR018247">
    <property type="entry name" value="EF_Hand_1_Ca_BS"/>
</dbReference>